<dbReference type="GO" id="GO:0050278">
    <property type="term" value="F:sedoheptulose-bisphosphatase activity"/>
    <property type="evidence" value="ECO:0007669"/>
    <property type="project" value="TreeGrafter"/>
</dbReference>
<accession>A0A9W6T1C3</accession>
<organism evidence="2 3">
    <name type="scientific">Candida boidinii</name>
    <name type="common">Yeast</name>
    <dbReference type="NCBI Taxonomy" id="5477"/>
    <lineage>
        <taxon>Eukaryota</taxon>
        <taxon>Fungi</taxon>
        <taxon>Dikarya</taxon>
        <taxon>Ascomycota</taxon>
        <taxon>Saccharomycotina</taxon>
        <taxon>Pichiomycetes</taxon>
        <taxon>Pichiales</taxon>
        <taxon>Pichiaceae</taxon>
        <taxon>Ogataea</taxon>
        <taxon>Ogataea/Candida clade</taxon>
    </lineage>
</organism>
<dbReference type="Proteomes" id="UP001165120">
    <property type="component" value="Unassembled WGS sequence"/>
</dbReference>
<dbReference type="InterPro" id="IPR029033">
    <property type="entry name" value="His_PPase_superfam"/>
</dbReference>
<reference evidence="2" key="1">
    <citation type="submission" date="2023-04" db="EMBL/GenBank/DDBJ databases">
        <title>Candida boidinii NBRC 10035.</title>
        <authorList>
            <person name="Ichikawa N."/>
            <person name="Sato H."/>
            <person name="Tonouchi N."/>
        </authorList>
    </citation>
    <scope>NUCLEOTIDE SEQUENCE</scope>
    <source>
        <strain evidence="2">NBRC 10035</strain>
    </source>
</reference>
<dbReference type="Gene3D" id="3.40.50.1240">
    <property type="entry name" value="Phosphoglycerate mutase-like"/>
    <property type="match status" value="1"/>
</dbReference>
<dbReference type="PANTHER" id="PTHR48100">
    <property type="entry name" value="BROAD-SPECIFICITY PHOSPHATASE YOR283W-RELATED"/>
    <property type="match status" value="1"/>
</dbReference>
<dbReference type="EMBL" id="BSXN01001387">
    <property type="protein sequence ID" value="GME72874.1"/>
    <property type="molecule type" value="Genomic_DNA"/>
</dbReference>
<dbReference type="SUPFAM" id="SSF53254">
    <property type="entry name" value="Phosphoglycerate mutase-like"/>
    <property type="match status" value="1"/>
</dbReference>
<evidence type="ECO:0000313" key="2">
    <source>
        <dbReference type="EMBL" id="GME72874.1"/>
    </source>
</evidence>
<dbReference type="Pfam" id="PF00300">
    <property type="entry name" value="His_Phos_1"/>
    <property type="match status" value="1"/>
</dbReference>
<dbReference type="InterPro" id="IPR050275">
    <property type="entry name" value="PGM_Phosphatase"/>
</dbReference>
<dbReference type="InterPro" id="IPR013078">
    <property type="entry name" value="His_Pase_superF_clade-1"/>
</dbReference>
<protein>
    <submittedName>
        <fullName evidence="2">Unnamed protein product</fullName>
    </submittedName>
</protein>
<dbReference type="GO" id="GO:0046390">
    <property type="term" value="P:ribose phosphate biosynthetic process"/>
    <property type="evidence" value="ECO:0007669"/>
    <property type="project" value="TreeGrafter"/>
</dbReference>
<dbReference type="SMART" id="SM00855">
    <property type="entry name" value="PGAM"/>
    <property type="match status" value="1"/>
</dbReference>
<evidence type="ECO:0000313" key="3">
    <source>
        <dbReference type="Proteomes" id="UP001165120"/>
    </source>
</evidence>
<comment type="caution">
    <text evidence="2">The sequence shown here is derived from an EMBL/GenBank/DDBJ whole genome shotgun (WGS) entry which is preliminary data.</text>
</comment>
<proteinExistence type="predicted"/>
<name>A0A9W6T1C3_CANBO</name>
<sequence>MLRISAAIPETGILAGCEAYTAVRLAKRQVSGTAKAEAGKESGRQESSTAGIRQTRKRSILDLFSDDDMIDYRQTEWSKSGQFTSITDLPLTEFGVKQMSATGLNLIGSSKNLTTNFVEVENLKYVITSPRKRALQTRDLLLESVSENEKNSIVFDVDNDIREWDYGDYEGLKTEQIKELRKSRGLKSDDWEIWGDGCENGENYKQVTERVDRVIAKIRKIHREALENDECCDIVVVAHGHILRCFAARWVGREINVNPQFVLDAGGVGVLSYQHRNIDEPAICLAGAFVVPAEEEGAGI</sequence>
<feature type="region of interest" description="Disordered" evidence="1">
    <location>
        <begin position="33"/>
        <end position="54"/>
    </location>
</feature>
<gene>
    <name evidence="2" type="ORF">Cboi02_000379400</name>
</gene>
<keyword evidence="3" id="KW-1185">Reference proteome</keyword>
<dbReference type="AlphaFoldDB" id="A0A9W6T1C3"/>
<evidence type="ECO:0000256" key="1">
    <source>
        <dbReference type="SAM" id="MobiDB-lite"/>
    </source>
</evidence>
<dbReference type="CDD" id="cd07067">
    <property type="entry name" value="HP_PGM_like"/>
    <property type="match status" value="1"/>
</dbReference>
<dbReference type="PANTHER" id="PTHR48100:SF15">
    <property type="entry name" value="SEDOHEPTULOSE 1,7-BISPHOSPHATASE"/>
    <property type="match status" value="1"/>
</dbReference>